<sequence>MALDLDIPDTINYMRVEGEYIAKRLKLDVPPIQLPHCGRLSNDQHFLATSSDQSQYRLFLTQRDYIAFLLNHYFSEKNIEHDPYIRLHLQKYKGVEMERVRNFPWLAQISFPPDEIIHAINAKLPHLKTFKNESNVTFISRKEECKYTKIDRFSST</sequence>
<dbReference type="EMBL" id="UZAE01005769">
    <property type="protein sequence ID" value="VDO01824.1"/>
    <property type="molecule type" value="Genomic_DNA"/>
</dbReference>
<dbReference type="AlphaFoldDB" id="A0A0R3TFX7"/>
<name>A0A0R3TFX7_RODNA</name>
<reference evidence="1 2" key="2">
    <citation type="submission" date="2018-11" db="EMBL/GenBank/DDBJ databases">
        <authorList>
            <consortium name="Pathogen Informatics"/>
        </authorList>
    </citation>
    <scope>NUCLEOTIDE SEQUENCE [LARGE SCALE GENOMIC DNA]</scope>
</reference>
<evidence type="ECO:0000313" key="1">
    <source>
        <dbReference type="EMBL" id="VDO01824.1"/>
    </source>
</evidence>
<proteinExistence type="predicted"/>
<keyword evidence="2" id="KW-1185">Reference proteome</keyword>
<dbReference type="SUPFAM" id="SSF46785">
    <property type="entry name" value="Winged helix' DNA-binding domain"/>
    <property type="match status" value="1"/>
</dbReference>
<protein>
    <submittedName>
        <fullName evidence="1 3">Uncharacterized protein</fullName>
    </submittedName>
</protein>
<organism evidence="3">
    <name type="scientific">Rodentolepis nana</name>
    <name type="common">Dwarf tapeworm</name>
    <name type="synonym">Hymenolepis nana</name>
    <dbReference type="NCBI Taxonomy" id="102285"/>
    <lineage>
        <taxon>Eukaryota</taxon>
        <taxon>Metazoa</taxon>
        <taxon>Spiralia</taxon>
        <taxon>Lophotrochozoa</taxon>
        <taxon>Platyhelminthes</taxon>
        <taxon>Cestoda</taxon>
        <taxon>Eucestoda</taxon>
        <taxon>Cyclophyllidea</taxon>
        <taxon>Hymenolepididae</taxon>
        <taxon>Rodentolepis</taxon>
    </lineage>
</organism>
<evidence type="ECO:0000313" key="2">
    <source>
        <dbReference type="Proteomes" id="UP000278807"/>
    </source>
</evidence>
<reference evidence="3" key="1">
    <citation type="submission" date="2017-02" db="UniProtKB">
        <authorList>
            <consortium name="WormBaseParasite"/>
        </authorList>
    </citation>
    <scope>IDENTIFICATION</scope>
</reference>
<accession>A0A0R3TFX7</accession>
<dbReference type="OrthoDB" id="10372522at2759"/>
<dbReference type="Proteomes" id="UP000278807">
    <property type="component" value="Unassembled WGS sequence"/>
</dbReference>
<evidence type="ECO:0000313" key="3">
    <source>
        <dbReference type="WBParaSite" id="HNAJ_0000596801-mRNA-1"/>
    </source>
</evidence>
<dbReference type="InterPro" id="IPR036390">
    <property type="entry name" value="WH_DNA-bd_sf"/>
</dbReference>
<gene>
    <name evidence="1" type="ORF">HNAJ_LOCUS5964</name>
</gene>
<dbReference type="WBParaSite" id="HNAJ_0000596801-mRNA-1">
    <property type="protein sequence ID" value="HNAJ_0000596801-mRNA-1"/>
    <property type="gene ID" value="HNAJ_0000596801"/>
</dbReference>